<dbReference type="PANTHER" id="PTHR48079:SF6">
    <property type="entry name" value="NAD(P)-BINDING DOMAIN-CONTAINING PROTEIN-RELATED"/>
    <property type="match status" value="1"/>
</dbReference>
<reference evidence="3" key="1">
    <citation type="journal article" date="2019" name="Int. J. Syst. Evol. Microbiol.">
        <title>The Global Catalogue of Microorganisms (GCM) 10K type strain sequencing project: providing services to taxonomists for standard genome sequencing and annotation.</title>
        <authorList>
            <consortium name="The Broad Institute Genomics Platform"/>
            <consortium name="The Broad Institute Genome Sequencing Center for Infectious Disease"/>
            <person name="Wu L."/>
            <person name="Ma J."/>
        </authorList>
    </citation>
    <scope>NUCLEOTIDE SEQUENCE [LARGE SCALE GENOMIC DNA]</scope>
    <source>
        <strain evidence="3">IBRC-M 10908</strain>
    </source>
</reference>
<gene>
    <name evidence="2" type="ORF">ACFPET_18200</name>
</gene>
<dbReference type="EMBL" id="JBHSDK010000028">
    <property type="protein sequence ID" value="MFC4337139.1"/>
    <property type="molecule type" value="Genomic_DNA"/>
</dbReference>
<feature type="domain" description="NAD-dependent epimerase/dehydratase" evidence="1">
    <location>
        <begin position="3"/>
        <end position="206"/>
    </location>
</feature>
<dbReference type="RefSeq" id="WP_380623785.1">
    <property type="nucleotide sequence ID" value="NZ_JBHSDK010000028.1"/>
</dbReference>
<keyword evidence="3" id="KW-1185">Reference proteome</keyword>
<dbReference type="Gene3D" id="3.40.50.720">
    <property type="entry name" value="NAD(P)-binding Rossmann-like Domain"/>
    <property type="match status" value="1"/>
</dbReference>
<dbReference type="Pfam" id="PF01370">
    <property type="entry name" value="Epimerase"/>
    <property type="match status" value="1"/>
</dbReference>
<dbReference type="SUPFAM" id="SSF51735">
    <property type="entry name" value="NAD(P)-binding Rossmann-fold domains"/>
    <property type="match status" value="1"/>
</dbReference>
<dbReference type="InterPro" id="IPR036291">
    <property type="entry name" value="NAD(P)-bd_dom_sf"/>
</dbReference>
<dbReference type="InterPro" id="IPR051783">
    <property type="entry name" value="NAD(P)-dependent_oxidoreduct"/>
</dbReference>
<dbReference type="Proteomes" id="UP001595823">
    <property type="component" value="Unassembled WGS sequence"/>
</dbReference>
<evidence type="ECO:0000313" key="2">
    <source>
        <dbReference type="EMBL" id="MFC4337139.1"/>
    </source>
</evidence>
<dbReference type="InterPro" id="IPR001509">
    <property type="entry name" value="Epimerase_deHydtase"/>
</dbReference>
<protein>
    <submittedName>
        <fullName evidence="2">NAD-dependent epimerase/dehydratase family protein</fullName>
    </submittedName>
</protein>
<accession>A0ABV8U1Z7</accession>
<evidence type="ECO:0000259" key="1">
    <source>
        <dbReference type="Pfam" id="PF01370"/>
    </source>
</evidence>
<organism evidence="2 3">
    <name type="scientific">Salininema proteolyticum</name>
    <dbReference type="NCBI Taxonomy" id="1607685"/>
    <lineage>
        <taxon>Bacteria</taxon>
        <taxon>Bacillati</taxon>
        <taxon>Actinomycetota</taxon>
        <taxon>Actinomycetes</taxon>
        <taxon>Glycomycetales</taxon>
        <taxon>Glycomycetaceae</taxon>
        <taxon>Salininema</taxon>
    </lineage>
</organism>
<comment type="caution">
    <text evidence="2">The sequence shown here is derived from an EMBL/GenBank/DDBJ whole genome shotgun (WGS) entry which is preliminary data.</text>
</comment>
<dbReference type="PANTHER" id="PTHR48079">
    <property type="entry name" value="PROTEIN YEEZ"/>
    <property type="match status" value="1"/>
</dbReference>
<sequence length="340" mass="37162">MKMLVLGGTAYLSKKTAETAIAQGWDVTVAARGESGEPPRGAEFLRVDRSEPDGLDALGDREFDVIVDVSRIPLHVKRAVEALADRTRHWVFVSSISVYNDYATLNDSLHDPAPDDRGEVTPETYGPDKVACENLVRDRLGDRSAVLRAGLIVGPGDPNDRLGYWTLRTAEGGPMLAPGRPGRPVQWIDVADLADWILRVGEKGTSGTYDAIGPVVSMAEFLETVRSAMPSSKQAVSVWADADFLTEKGVNHWAGPDSLPLWLPDDYTFMLMRPFGPAKDAGLRTRSLAETVLSWWKGYLDNPDVRLAAGLTREKEGAVLGALLQRNRTWEVPAPKTGKE</sequence>
<name>A0ABV8U1Z7_9ACTN</name>
<evidence type="ECO:0000313" key="3">
    <source>
        <dbReference type="Proteomes" id="UP001595823"/>
    </source>
</evidence>
<proteinExistence type="predicted"/>